<proteinExistence type="predicted"/>
<keyword evidence="5" id="KW-0812">Transmembrane</keyword>
<keyword evidence="4" id="KW-0572">Peptidoglycan-anchor</keyword>
<name>A0A437UJZ4_ENTAV</name>
<evidence type="ECO:0000256" key="3">
    <source>
        <dbReference type="ARBA" id="ARBA00022729"/>
    </source>
</evidence>
<gene>
    <name evidence="8" type="ORF">EK398_03330</name>
</gene>
<evidence type="ECO:0000256" key="1">
    <source>
        <dbReference type="ARBA" id="ARBA00022512"/>
    </source>
</evidence>
<comment type="caution">
    <text evidence="8">The sequence shown here is derived from an EMBL/GenBank/DDBJ whole genome shotgun (WGS) entry which is preliminary data.</text>
</comment>
<feature type="domain" description="Gram-positive cocci surface proteins LPxTG" evidence="7">
    <location>
        <begin position="909"/>
        <end position="942"/>
    </location>
</feature>
<evidence type="ECO:0000313" key="9">
    <source>
        <dbReference type="Proteomes" id="UP000288388"/>
    </source>
</evidence>
<dbReference type="RefSeq" id="WP_127978266.1">
    <property type="nucleotide sequence ID" value="NZ_JAYEYR010000101.1"/>
</dbReference>
<sequence length="942" mass="102905">MKKLSGKIMNKLMLVLALSNFAAQPIAAFASEETTATNEISEVIDTTPSEEQTDAEMPVDEYLAQNDYTFSENGKLKSTNGTDVREDLKEVLSVLEERYGYRTSSLTRGASDVYIDADYNIKSASWVYSNGEEGSRWFSKHDNDGERLWCIEPGAPLYAGENSGFTLGEDTSTKLQRISLAAYFGYEKQKSVENAFYTEKYTQELATGIGLKSVSDSEGHVSLAGYNKFKTEIEEKIRPFYTKPSFAGQNIKIDVGQTLTLTDTNKSLSAYKLVSKPAEMDVKKNGNVLTITANEATNVSKLKFAFDIDSDYVGATVVYKHSTLQNVVRGRVYNPTQFSLNAVVEPDVKTAATDEEDGDKNLSPEEQVTIVDHVDYKNLYTDGREYTVKGKLMDKETGEPLLVDGQEVTAEKTFVPEKPDGTIPLSFTFKASALAGKTVVVFEDLLTDNIQVATHSDLTDEGQTVEFDDPKIGTTATNQTDGSKLVDPEKKVTFVDTVAYSNLQIGKKYKVSGVLMDKASGQPLMVDGETVTAETEFTAEAADGTVEVIFEFDASSVAGDLVVFETLERQHSVDGKYRFVTEHKDLDDEGQTIKVTDPKIGTQATNANDGTQIVEPLKEITINDEVSYENLIEGKVYTVTGTLMDKSTGEPLLVDNKKVTASTTFIAGVGEVSKEEAVDADEVPINLVSGKVNVTFTFAGVKLHNKEVVVFESLTRNETEVAVHADINDEKQTIKFTDPKIGTNATNANDGTKLFDPTEKVTLNDEVSYENLVEGQVYTVTGILMDKKTGRPLSANGKTLTASTTFIAGVGEVLKDKAKDTVTEKKNLVSGKVSVVFTFNGGNLQGREIVVFESLLREDFEIATHADINDGKQTVKFINPLIPSDKSNTYLSKKLPSSSTSVISSDSSLPQTGSSKSGYLTIIGLVLAAFAFAVYYRRKKVS</sequence>
<dbReference type="PROSITE" id="PS50847">
    <property type="entry name" value="GRAM_POS_ANCHORING"/>
    <property type="match status" value="1"/>
</dbReference>
<evidence type="ECO:0000256" key="4">
    <source>
        <dbReference type="ARBA" id="ARBA00023088"/>
    </source>
</evidence>
<evidence type="ECO:0000313" key="8">
    <source>
        <dbReference type="EMBL" id="RVU93970.1"/>
    </source>
</evidence>
<dbReference type="NCBIfam" id="TIGR01167">
    <property type="entry name" value="LPXTG_anchor"/>
    <property type="match status" value="1"/>
</dbReference>
<accession>A0A437UJZ4</accession>
<dbReference type="Gene3D" id="2.60.40.3930">
    <property type="match status" value="4"/>
</dbReference>
<keyword evidence="5" id="KW-0472">Membrane</keyword>
<feature type="transmembrane region" description="Helical" evidence="5">
    <location>
        <begin position="917"/>
        <end position="936"/>
    </location>
</feature>
<keyword evidence="2" id="KW-0964">Secreted</keyword>
<keyword evidence="5" id="KW-1133">Transmembrane helix</keyword>
<evidence type="ECO:0000256" key="5">
    <source>
        <dbReference type="SAM" id="Phobius"/>
    </source>
</evidence>
<reference evidence="8 9" key="1">
    <citation type="submission" date="2018-12" db="EMBL/GenBank/DDBJ databases">
        <title>A novel vanA-carrying plasmid in a clinical isolate of Enterococcus avium.</title>
        <authorList>
            <person name="Bernasconi O.J."/>
            <person name="Luzzaro F."/>
            <person name="Endimiani A."/>
        </authorList>
    </citation>
    <scope>NUCLEOTIDE SEQUENCE [LARGE SCALE GENOMIC DNA]</scope>
    <source>
        <strain evidence="8 9">LC0559/18</strain>
    </source>
</reference>
<feature type="chain" id="PRO_5038404607" evidence="6">
    <location>
        <begin position="23"/>
        <end position="942"/>
    </location>
</feature>
<dbReference type="Pfam" id="PF18202">
    <property type="entry name" value="TQ"/>
    <property type="match status" value="4"/>
</dbReference>
<feature type="signal peptide" evidence="6">
    <location>
        <begin position="1"/>
        <end position="22"/>
    </location>
</feature>
<keyword evidence="1" id="KW-0134">Cell wall</keyword>
<dbReference type="Proteomes" id="UP000288388">
    <property type="component" value="Unassembled WGS sequence"/>
</dbReference>
<keyword evidence="3 6" id="KW-0732">Signal</keyword>
<protein>
    <submittedName>
        <fullName evidence="8">LPXTG cell wall anchor domain-containing protein</fullName>
    </submittedName>
</protein>
<dbReference type="EMBL" id="RYZS01000001">
    <property type="protein sequence ID" value="RVU93970.1"/>
    <property type="molecule type" value="Genomic_DNA"/>
</dbReference>
<dbReference type="AlphaFoldDB" id="A0A437UJZ4"/>
<dbReference type="Pfam" id="PF00746">
    <property type="entry name" value="Gram_pos_anchor"/>
    <property type="match status" value="1"/>
</dbReference>
<dbReference type="InterPro" id="IPR041100">
    <property type="entry name" value="TQ"/>
</dbReference>
<evidence type="ECO:0000256" key="6">
    <source>
        <dbReference type="SAM" id="SignalP"/>
    </source>
</evidence>
<evidence type="ECO:0000256" key="2">
    <source>
        <dbReference type="ARBA" id="ARBA00022525"/>
    </source>
</evidence>
<dbReference type="NCBIfam" id="NF033903">
    <property type="entry name" value="VaFE_rpt"/>
    <property type="match status" value="4"/>
</dbReference>
<dbReference type="InterPro" id="IPR019931">
    <property type="entry name" value="LPXTG_anchor"/>
</dbReference>
<organism evidence="8 9">
    <name type="scientific">Enterococcus avium</name>
    <name type="common">Streptococcus avium</name>
    <dbReference type="NCBI Taxonomy" id="33945"/>
    <lineage>
        <taxon>Bacteria</taxon>
        <taxon>Bacillati</taxon>
        <taxon>Bacillota</taxon>
        <taxon>Bacilli</taxon>
        <taxon>Lactobacillales</taxon>
        <taxon>Enterococcaceae</taxon>
        <taxon>Enterococcus</taxon>
    </lineage>
</organism>
<evidence type="ECO:0000259" key="7">
    <source>
        <dbReference type="PROSITE" id="PS50847"/>
    </source>
</evidence>